<dbReference type="AlphaFoldDB" id="A0A1G7B7V7"/>
<dbReference type="Proteomes" id="UP000199417">
    <property type="component" value="Unassembled WGS sequence"/>
</dbReference>
<keyword evidence="3" id="KW-1185">Reference proteome</keyword>
<evidence type="ECO:0000313" key="3">
    <source>
        <dbReference type="Proteomes" id="UP000199417"/>
    </source>
</evidence>
<dbReference type="Pfam" id="PF01370">
    <property type="entry name" value="Epimerase"/>
    <property type="match status" value="1"/>
</dbReference>
<evidence type="ECO:0000259" key="1">
    <source>
        <dbReference type="Pfam" id="PF01370"/>
    </source>
</evidence>
<sequence length="311" mass="31888">MTSVLVLGGYGAVGRHVVERLRAAGTDALAAGRDPSRADRVVDLADPRSLVSGLDGVSAVVNCSGAEEPTVAAAVAGRGIPFVDITATSEYARELEQVDGPVLLGVGIAPGLSGLLATEAARAGGPVDVLIGLGAGEAHGPAATAWTYGLLGRRFDDPDGSRVRNYTRPTRFDLPAEAGYPRFPALRTDFADQHRLTAQLGVPVRSYLRLDSRLATLGLAALTWAPRVAALVPAGGTPGGDGWVIAARGGDGRSWWATGRGQSRATAAVAALAVQRVLGSPIEAPTWLHEATSLDELRPALSNAGIALGDA</sequence>
<organism evidence="2 3">
    <name type="scientific">Rhodococcus tukisamuensis</name>
    <dbReference type="NCBI Taxonomy" id="168276"/>
    <lineage>
        <taxon>Bacteria</taxon>
        <taxon>Bacillati</taxon>
        <taxon>Actinomycetota</taxon>
        <taxon>Actinomycetes</taxon>
        <taxon>Mycobacteriales</taxon>
        <taxon>Nocardiaceae</taxon>
        <taxon>Rhodococcus</taxon>
    </lineage>
</organism>
<feature type="domain" description="NAD-dependent epimerase/dehydratase" evidence="1">
    <location>
        <begin position="4"/>
        <end position="73"/>
    </location>
</feature>
<dbReference type="InterPro" id="IPR001509">
    <property type="entry name" value="Epimerase_deHydtase"/>
</dbReference>
<accession>A0A1G7B7V7</accession>
<dbReference type="RefSeq" id="WP_072847344.1">
    <property type="nucleotide sequence ID" value="NZ_FNAB01000012.1"/>
</dbReference>
<dbReference type="STRING" id="168276.SAMN05444580_112113"/>
<dbReference type="SUPFAM" id="SSF51735">
    <property type="entry name" value="NAD(P)-binding Rossmann-fold domains"/>
    <property type="match status" value="1"/>
</dbReference>
<name>A0A1G7B7V7_9NOCA</name>
<reference evidence="2 3" key="1">
    <citation type="submission" date="2016-10" db="EMBL/GenBank/DDBJ databases">
        <authorList>
            <person name="de Groot N.N."/>
        </authorList>
    </citation>
    <scope>NUCLEOTIDE SEQUENCE [LARGE SCALE GENOMIC DNA]</scope>
    <source>
        <strain evidence="2 3">JCM 11308</strain>
    </source>
</reference>
<protein>
    <submittedName>
        <fullName evidence="2">NAD dependent epimerase/dehydratase family protein</fullName>
    </submittedName>
</protein>
<evidence type="ECO:0000313" key="2">
    <source>
        <dbReference type="EMBL" id="SDE23052.1"/>
    </source>
</evidence>
<dbReference type="EMBL" id="FNAB01000012">
    <property type="protein sequence ID" value="SDE23052.1"/>
    <property type="molecule type" value="Genomic_DNA"/>
</dbReference>
<dbReference type="InterPro" id="IPR036291">
    <property type="entry name" value="NAD(P)-bd_dom_sf"/>
</dbReference>
<gene>
    <name evidence="2" type="ORF">SAMN05444580_112113</name>
</gene>
<dbReference type="Gene3D" id="3.40.50.720">
    <property type="entry name" value="NAD(P)-binding Rossmann-like Domain"/>
    <property type="match status" value="1"/>
</dbReference>
<proteinExistence type="predicted"/>